<proteinExistence type="predicted"/>
<dbReference type="InterPro" id="IPR020904">
    <property type="entry name" value="Sc_DH/Rdtase_CS"/>
</dbReference>
<dbReference type="GO" id="GO:0006666">
    <property type="term" value="P:3-keto-sphinganine metabolic process"/>
    <property type="evidence" value="ECO:0007669"/>
    <property type="project" value="TreeGrafter"/>
</dbReference>
<feature type="region of interest" description="Disordered" evidence="1">
    <location>
        <begin position="148"/>
        <end position="167"/>
    </location>
</feature>
<dbReference type="AlphaFoldDB" id="X0VXI5"/>
<dbReference type="PRINTS" id="PR00080">
    <property type="entry name" value="SDRFAMILY"/>
</dbReference>
<sequence>SALGEITSCGISKAQRFSCMQMDVSNRADVEAVMSTAAAKFGAPEVLINCAGRAYPHYFEDVTYEQFDETMKINLYGIWNTVSVLVPYMKERGGYIVNTSSMAGLVGVFGYTDYSASKFAIIGFSEALRSELKQYGITVSVLCPPDTDTPGLDEENKTKPEETKAVSASAGLMQPDEVARALIKGMQKEKFLIIPGFDGKLTFMIKRLFPRLVEFIMDRQIEKVQQKKS</sequence>
<dbReference type="InterPro" id="IPR036291">
    <property type="entry name" value="NAD(P)-bd_dom_sf"/>
</dbReference>
<dbReference type="PRINTS" id="PR00081">
    <property type="entry name" value="GDHRDH"/>
</dbReference>
<dbReference type="GO" id="GO:0030148">
    <property type="term" value="P:sphingolipid biosynthetic process"/>
    <property type="evidence" value="ECO:0007669"/>
    <property type="project" value="TreeGrafter"/>
</dbReference>
<dbReference type="Gene3D" id="3.40.50.720">
    <property type="entry name" value="NAD(P)-binding Rossmann-like Domain"/>
    <property type="match status" value="1"/>
</dbReference>
<evidence type="ECO:0008006" key="3">
    <source>
        <dbReference type="Google" id="ProtNLM"/>
    </source>
</evidence>
<dbReference type="PROSITE" id="PS00061">
    <property type="entry name" value="ADH_SHORT"/>
    <property type="match status" value="1"/>
</dbReference>
<accession>X0VXI5</accession>
<feature type="non-terminal residue" evidence="2">
    <location>
        <position position="1"/>
    </location>
</feature>
<organism evidence="2">
    <name type="scientific">marine sediment metagenome</name>
    <dbReference type="NCBI Taxonomy" id="412755"/>
    <lineage>
        <taxon>unclassified sequences</taxon>
        <taxon>metagenomes</taxon>
        <taxon>ecological metagenomes</taxon>
    </lineage>
</organism>
<dbReference type="InterPro" id="IPR002347">
    <property type="entry name" value="SDR_fam"/>
</dbReference>
<name>X0VXI5_9ZZZZ</name>
<evidence type="ECO:0000313" key="2">
    <source>
        <dbReference type="EMBL" id="GAG23000.1"/>
    </source>
</evidence>
<comment type="caution">
    <text evidence="2">The sequence shown here is derived from an EMBL/GenBank/DDBJ whole genome shotgun (WGS) entry which is preliminary data.</text>
</comment>
<reference evidence="2" key="1">
    <citation type="journal article" date="2014" name="Front. Microbiol.">
        <title>High frequency of phylogenetically diverse reductive dehalogenase-homologous genes in deep subseafloor sedimentary metagenomes.</title>
        <authorList>
            <person name="Kawai M."/>
            <person name="Futagami T."/>
            <person name="Toyoda A."/>
            <person name="Takaki Y."/>
            <person name="Nishi S."/>
            <person name="Hori S."/>
            <person name="Arai W."/>
            <person name="Tsubouchi T."/>
            <person name="Morono Y."/>
            <person name="Uchiyama I."/>
            <person name="Ito T."/>
            <person name="Fujiyama A."/>
            <person name="Inagaki F."/>
            <person name="Takami H."/>
        </authorList>
    </citation>
    <scope>NUCLEOTIDE SEQUENCE</scope>
    <source>
        <strain evidence="2">Expedition CK06-06</strain>
    </source>
</reference>
<dbReference type="PANTHER" id="PTHR43550">
    <property type="entry name" value="3-KETODIHYDROSPHINGOSINE REDUCTASE"/>
    <property type="match status" value="1"/>
</dbReference>
<dbReference type="PANTHER" id="PTHR43550:SF3">
    <property type="entry name" value="3-KETODIHYDROSPHINGOSINE REDUCTASE"/>
    <property type="match status" value="1"/>
</dbReference>
<dbReference type="Pfam" id="PF00106">
    <property type="entry name" value="adh_short"/>
    <property type="match status" value="1"/>
</dbReference>
<feature type="compositionally biased region" description="Basic and acidic residues" evidence="1">
    <location>
        <begin position="154"/>
        <end position="164"/>
    </location>
</feature>
<evidence type="ECO:0000256" key="1">
    <source>
        <dbReference type="SAM" id="MobiDB-lite"/>
    </source>
</evidence>
<gene>
    <name evidence="2" type="ORF">S01H1_60740</name>
</gene>
<dbReference type="GO" id="GO:0005789">
    <property type="term" value="C:endoplasmic reticulum membrane"/>
    <property type="evidence" value="ECO:0007669"/>
    <property type="project" value="TreeGrafter"/>
</dbReference>
<protein>
    <recommendedName>
        <fullName evidence="3">Short-chain dehydrogenase/reductase SDR</fullName>
    </recommendedName>
</protein>
<dbReference type="SUPFAM" id="SSF51735">
    <property type="entry name" value="NAD(P)-binding Rossmann-fold domains"/>
    <property type="match status" value="1"/>
</dbReference>
<dbReference type="GO" id="GO:0047560">
    <property type="term" value="F:3-dehydrosphinganine reductase activity"/>
    <property type="evidence" value="ECO:0007669"/>
    <property type="project" value="TreeGrafter"/>
</dbReference>
<dbReference type="EMBL" id="BARS01039792">
    <property type="protein sequence ID" value="GAG23000.1"/>
    <property type="molecule type" value="Genomic_DNA"/>
</dbReference>